<accession>A0AAU1UM28</accession>
<gene>
    <name evidence="1" type="ORF">OHU69_49535</name>
</gene>
<dbReference type="AlphaFoldDB" id="A0AAU1UM28"/>
<proteinExistence type="predicted"/>
<organism evidence="1">
    <name type="scientific">Streptomyces sp. NBC_00119</name>
    <dbReference type="NCBI Taxonomy" id="2975659"/>
    <lineage>
        <taxon>Bacteria</taxon>
        <taxon>Bacillati</taxon>
        <taxon>Actinomycetota</taxon>
        <taxon>Actinomycetes</taxon>
        <taxon>Kitasatosporales</taxon>
        <taxon>Streptomycetaceae</taxon>
        <taxon>Streptomyces</taxon>
    </lineage>
</organism>
<name>A0AAU1UM28_9ACTN</name>
<reference evidence="1" key="1">
    <citation type="submission" date="2022-10" db="EMBL/GenBank/DDBJ databases">
        <title>The complete genomes of actinobacterial strains from the NBC collection.</title>
        <authorList>
            <person name="Joergensen T.S."/>
            <person name="Alvarez Arevalo M."/>
            <person name="Sterndorff E.B."/>
            <person name="Faurdal D."/>
            <person name="Vuksanovic O."/>
            <person name="Mourched A.-S."/>
            <person name="Charusanti P."/>
            <person name="Shaw S."/>
            <person name="Blin K."/>
            <person name="Weber T."/>
        </authorList>
    </citation>
    <scope>NUCLEOTIDE SEQUENCE</scope>
    <source>
        <strain evidence="1">NBC_00119</strain>
    </source>
</reference>
<sequence length="135" mass="14204">MSIARHHPEVHAALATGTTLADQAPLVGRLLQGGVSREHIRVALVGRPYPPPQQRTHSLSALVAARLQQLALLAAASDQARRSWMAPPQPTEANPQRLAMDVITPKPECPGQDGLCGRPVGAPGALCPRCAPEPA</sequence>
<evidence type="ECO:0000313" key="1">
    <source>
        <dbReference type="EMBL" id="WTS18306.1"/>
    </source>
</evidence>
<protein>
    <submittedName>
        <fullName evidence="1">Uncharacterized protein</fullName>
    </submittedName>
</protein>
<dbReference type="EMBL" id="CP108195">
    <property type="protein sequence ID" value="WTS18306.1"/>
    <property type="molecule type" value="Genomic_DNA"/>
</dbReference>